<dbReference type="EMBL" id="OV725083">
    <property type="protein sequence ID" value="CAH1408096.1"/>
    <property type="molecule type" value="Genomic_DNA"/>
</dbReference>
<sequence>MFIGYWVNRGKGGRRYKVLANEDARIPSSGNSRAGSRPGYIVITVPISPATGVPVILTNNNRPTNVLWRKRFSISTSGIN</sequence>
<dbReference type="AlphaFoldDB" id="A0A9P0HU59"/>
<organism evidence="1 2">
    <name type="scientific">Nezara viridula</name>
    <name type="common">Southern green stink bug</name>
    <name type="synonym">Cimex viridulus</name>
    <dbReference type="NCBI Taxonomy" id="85310"/>
    <lineage>
        <taxon>Eukaryota</taxon>
        <taxon>Metazoa</taxon>
        <taxon>Ecdysozoa</taxon>
        <taxon>Arthropoda</taxon>
        <taxon>Hexapoda</taxon>
        <taxon>Insecta</taxon>
        <taxon>Pterygota</taxon>
        <taxon>Neoptera</taxon>
        <taxon>Paraneoptera</taxon>
        <taxon>Hemiptera</taxon>
        <taxon>Heteroptera</taxon>
        <taxon>Panheteroptera</taxon>
        <taxon>Pentatomomorpha</taxon>
        <taxon>Pentatomoidea</taxon>
        <taxon>Pentatomidae</taxon>
        <taxon>Pentatominae</taxon>
        <taxon>Nezara</taxon>
    </lineage>
</organism>
<evidence type="ECO:0000313" key="1">
    <source>
        <dbReference type="EMBL" id="CAH1408096.1"/>
    </source>
</evidence>
<gene>
    <name evidence="1" type="ORF">NEZAVI_LOCUS15688</name>
</gene>
<protein>
    <submittedName>
        <fullName evidence="1">Uncharacterized protein</fullName>
    </submittedName>
</protein>
<proteinExistence type="predicted"/>
<reference evidence="1" key="1">
    <citation type="submission" date="2022-01" db="EMBL/GenBank/DDBJ databases">
        <authorList>
            <person name="King R."/>
        </authorList>
    </citation>
    <scope>NUCLEOTIDE SEQUENCE</scope>
</reference>
<accession>A0A9P0HU59</accession>
<evidence type="ECO:0000313" key="2">
    <source>
        <dbReference type="Proteomes" id="UP001152798"/>
    </source>
</evidence>
<dbReference type="Proteomes" id="UP001152798">
    <property type="component" value="Chromosome 7"/>
</dbReference>
<name>A0A9P0HU59_NEZVI</name>
<keyword evidence="2" id="KW-1185">Reference proteome</keyword>